<dbReference type="Pfam" id="PF05729">
    <property type="entry name" value="NACHT"/>
    <property type="match status" value="1"/>
</dbReference>
<reference evidence="3 4" key="1">
    <citation type="journal article" date="2021" name="Mar. Drugs">
        <title>Genome Reduction and Secondary Metabolism of the Marine Sponge-Associated Cyanobacterium Leptothoe.</title>
        <authorList>
            <person name="Konstantinou D."/>
            <person name="Popin R.V."/>
            <person name="Fewer D.P."/>
            <person name="Sivonen K."/>
            <person name="Gkelis S."/>
        </authorList>
    </citation>
    <scope>NUCLEOTIDE SEQUENCE [LARGE SCALE GENOMIC DNA]</scope>
    <source>
        <strain evidence="3 4">TAU-MAC 1615</strain>
    </source>
</reference>
<feature type="transmembrane region" description="Helical" evidence="1">
    <location>
        <begin position="509"/>
        <end position="527"/>
    </location>
</feature>
<evidence type="ECO:0000313" key="4">
    <source>
        <dbReference type="Proteomes" id="UP001196661"/>
    </source>
</evidence>
<proteinExistence type="predicted"/>
<evidence type="ECO:0000313" key="3">
    <source>
        <dbReference type="EMBL" id="MBT9312550.1"/>
    </source>
</evidence>
<name>A0ABS5Y6F6_9CYAN</name>
<protein>
    <submittedName>
        <fullName evidence="3">NACHT domain-containing protein</fullName>
    </submittedName>
</protein>
<feature type="transmembrane region" description="Helical" evidence="1">
    <location>
        <begin position="36"/>
        <end position="55"/>
    </location>
</feature>
<sequence>MLGTGSAVAISLLLASTEQSEPFRWSTVAETLQSLMPTWLWVVLSLSVVAFLVLIDIGDKLSGIFGSPFQRAQSTTDQLERTRQQLLKIVKKEVNLRLANSLHELVKLDLYMEDQRQRVGKSKIELVPEDTESSFPTINRTLRIKGNKTPLPLKFKKIMKVFERQDIQGKLLILGEPGSGKTTELLQLAQDLVARTEKDADQPVPVILELSSWNGESIGKWIVDQFQKRYDLSEGTIHQWLANYQILLLLDGLDELGLTKQRQCIEKINQFLETTHMPELVVCCRREEYEAGAIKLDSLNGAIYLESLKEVQIREYFEELNRLSLWKNIKGNPTLLELAQKPLFLFMLVVAYQGKPIRNEQELFDAYVEKQLHEPGNQGTYKSVKEPSPQKTIHYLIWLAKQLENIHETEFLIEGLQPDWLDVDRQSMLYRISVGLISGLFCWQIFWVISWLRSDLLDGLSFGLAFGLLVGLMIGLIDELGVLAIEPIEKVQWSFRGLQHGLKHELKHGLKIGLIFGIMLGGIAGLMSILTNLFIFMLIGGLLIGLAFGLISGLITSLISGLLNGFRNVVITEKDMPNQGIRKSIQNALRYGVLGGLFGGVMSGLLGGVMSGLSLGLVSGLISTMLGGLYVAIKHFVLRIFLTKYGYTPWNYARFLDHAVKHRFIQRTGGRYRFVHDLLRKHFAAMPLE</sequence>
<accession>A0ABS5Y6F6</accession>
<dbReference type="InterPro" id="IPR027417">
    <property type="entry name" value="P-loop_NTPase"/>
</dbReference>
<feature type="transmembrane region" description="Helical" evidence="1">
    <location>
        <begin position="587"/>
        <end position="607"/>
    </location>
</feature>
<feature type="domain" description="NACHT" evidence="2">
    <location>
        <begin position="172"/>
        <end position="319"/>
    </location>
</feature>
<feature type="transmembrane region" description="Helical" evidence="1">
    <location>
        <begin position="613"/>
        <end position="633"/>
    </location>
</feature>
<comment type="caution">
    <text evidence="3">The sequence shown here is derived from an EMBL/GenBank/DDBJ whole genome shotgun (WGS) entry which is preliminary data.</text>
</comment>
<dbReference type="RefSeq" id="WP_215618450.1">
    <property type="nucleotide sequence ID" value="NZ_JADOER010000009.1"/>
</dbReference>
<feature type="transmembrane region" description="Helical" evidence="1">
    <location>
        <begin position="464"/>
        <end position="488"/>
    </location>
</feature>
<dbReference type="InterPro" id="IPR007111">
    <property type="entry name" value="NACHT_NTPase"/>
</dbReference>
<dbReference type="Gene3D" id="3.40.50.300">
    <property type="entry name" value="P-loop containing nucleotide triphosphate hydrolases"/>
    <property type="match status" value="1"/>
</dbReference>
<feature type="transmembrane region" description="Helical" evidence="1">
    <location>
        <begin position="429"/>
        <end position="452"/>
    </location>
</feature>
<dbReference type="Proteomes" id="UP001196661">
    <property type="component" value="Unassembled WGS sequence"/>
</dbReference>
<keyword evidence="4" id="KW-1185">Reference proteome</keyword>
<dbReference type="SUPFAM" id="SSF52540">
    <property type="entry name" value="P-loop containing nucleoside triphosphate hydrolases"/>
    <property type="match status" value="1"/>
</dbReference>
<feature type="transmembrane region" description="Helical" evidence="1">
    <location>
        <begin position="533"/>
        <end position="566"/>
    </location>
</feature>
<keyword evidence="1" id="KW-1133">Transmembrane helix</keyword>
<keyword evidence="1" id="KW-0812">Transmembrane</keyword>
<keyword evidence="1" id="KW-0472">Membrane</keyword>
<evidence type="ECO:0000256" key="1">
    <source>
        <dbReference type="SAM" id="Phobius"/>
    </source>
</evidence>
<evidence type="ECO:0000259" key="2">
    <source>
        <dbReference type="Pfam" id="PF05729"/>
    </source>
</evidence>
<gene>
    <name evidence="3" type="ORF">IXB28_10065</name>
</gene>
<dbReference type="EMBL" id="JADOER010000009">
    <property type="protein sequence ID" value="MBT9312550.1"/>
    <property type="molecule type" value="Genomic_DNA"/>
</dbReference>
<organism evidence="3 4">
    <name type="scientific">Leptothoe kymatousa TAU-MAC 1615</name>
    <dbReference type="NCBI Taxonomy" id="2364775"/>
    <lineage>
        <taxon>Bacteria</taxon>
        <taxon>Bacillati</taxon>
        <taxon>Cyanobacteriota</taxon>
        <taxon>Cyanophyceae</taxon>
        <taxon>Nodosilineales</taxon>
        <taxon>Cymatolegaceae</taxon>
        <taxon>Leptothoe</taxon>
        <taxon>Leptothoe kymatousa</taxon>
    </lineage>
</organism>